<dbReference type="Proteomes" id="UP001153719">
    <property type="component" value="Chromosome"/>
</dbReference>
<sequence>MEIKIYWGEILKISYQLSVISLGFKYLVEIVTDKTLTSYPLLISPQKQTLT</sequence>
<evidence type="ECO:0000313" key="1">
    <source>
        <dbReference type="EMBL" id="CAD5933108.1"/>
    </source>
</evidence>
<reference evidence="1" key="1">
    <citation type="submission" date="2020-09" db="EMBL/GenBank/DDBJ databases">
        <authorList>
            <person name="Blom J."/>
        </authorList>
    </citation>
    <scope>NUCLEOTIDE SEQUENCE</scope>
    <source>
        <strain evidence="1">No.713</strain>
    </source>
</reference>
<accession>A0A9W4G3F0</accession>
<dbReference type="EMBL" id="LR882967">
    <property type="protein sequence ID" value="CAD5933108.1"/>
    <property type="molecule type" value="Genomic_DNA"/>
</dbReference>
<protein>
    <submittedName>
        <fullName evidence="1">Uncharacterized protein</fullName>
    </submittedName>
</protein>
<gene>
    <name evidence="1" type="ORF">NO713_01419</name>
</gene>
<organism evidence="1 2">
    <name type="scientific">Planktothrix pseudagardhii</name>
    <dbReference type="NCBI Taxonomy" id="132604"/>
    <lineage>
        <taxon>Bacteria</taxon>
        <taxon>Bacillati</taxon>
        <taxon>Cyanobacteriota</taxon>
        <taxon>Cyanophyceae</taxon>
        <taxon>Oscillatoriophycideae</taxon>
        <taxon>Oscillatoriales</taxon>
        <taxon>Microcoleaceae</taxon>
        <taxon>Planktothrix</taxon>
    </lineage>
</organism>
<proteinExistence type="predicted"/>
<keyword evidence="2" id="KW-1185">Reference proteome</keyword>
<evidence type="ECO:0000313" key="2">
    <source>
        <dbReference type="Proteomes" id="UP001153719"/>
    </source>
</evidence>
<dbReference type="AlphaFoldDB" id="A0A9W4G3F0"/>
<name>A0A9W4G3F0_9CYAN</name>
<dbReference type="KEGG" id="ppsu:NO713_01419"/>